<protein>
    <submittedName>
        <fullName evidence="1">Uncharacterized protein</fullName>
    </submittedName>
</protein>
<gene>
    <name evidence="1" type="ORF">NQ314_012589</name>
</gene>
<evidence type="ECO:0000313" key="2">
    <source>
        <dbReference type="Proteomes" id="UP001162156"/>
    </source>
</evidence>
<reference evidence="1" key="1">
    <citation type="journal article" date="2023" name="Insect Mol. Biol.">
        <title>Genome sequencing provides insights into the evolution of gene families encoding plant cell wall-degrading enzymes in longhorned beetles.</title>
        <authorList>
            <person name="Shin N.R."/>
            <person name="Okamura Y."/>
            <person name="Kirsch R."/>
            <person name="Pauchet Y."/>
        </authorList>
    </citation>
    <scope>NUCLEOTIDE SEQUENCE</scope>
    <source>
        <strain evidence="1">RBIC_L_NR</strain>
    </source>
</reference>
<sequence>MIMKRKIKTPENLLGRPVLEALKILKFDNNSQEVGTINEFCEHLITKEEVKEKCLDLFKELG</sequence>
<evidence type="ECO:0000313" key="1">
    <source>
        <dbReference type="EMBL" id="KAJ8935921.1"/>
    </source>
</evidence>
<dbReference type="AlphaFoldDB" id="A0AAV8XBY4"/>
<dbReference type="Proteomes" id="UP001162156">
    <property type="component" value="Unassembled WGS sequence"/>
</dbReference>
<dbReference type="EMBL" id="JANEYF010003497">
    <property type="protein sequence ID" value="KAJ8935921.1"/>
    <property type="molecule type" value="Genomic_DNA"/>
</dbReference>
<name>A0AAV8XBY4_9CUCU</name>
<comment type="caution">
    <text evidence="1">The sequence shown here is derived from an EMBL/GenBank/DDBJ whole genome shotgun (WGS) entry which is preliminary data.</text>
</comment>
<organism evidence="1 2">
    <name type="scientific">Rhamnusium bicolor</name>
    <dbReference type="NCBI Taxonomy" id="1586634"/>
    <lineage>
        <taxon>Eukaryota</taxon>
        <taxon>Metazoa</taxon>
        <taxon>Ecdysozoa</taxon>
        <taxon>Arthropoda</taxon>
        <taxon>Hexapoda</taxon>
        <taxon>Insecta</taxon>
        <taxon>Pterygota</taxon>
        <taxon>Neoptera</taxon>
        <taxon>Endopterygota</taxon>
        <taxon>Coleoptera</taxon>
        <taxon>Polyphaga</taxon>
        <taxon>Cucujiformia</taxon>
        <taxon>Chrysomeloidea</taxon>
        <taxon>Cerambycidae</taxon>
        <taxon>Lepturinae</taxon>
        <taxon>Rhagiini</taxon>
        <taxon>Rhamnusium</taxon>
    </lineage>
</organism>
<accession>A0AAV8XBY4</accession>
<proteinExistence type="predicted"/>
<keyword evidence="2" id="KW-1185">Reference proteome</keyword>